<keyword evidence="2" id="KW-0012">Acyltransferase</keyword>
<dbReference type="RefSeq" id="WP_119053619.1">
    <property type="nucleotide sequence ID" value="NZ_CP032157.1"/>
</dbReference>
<dbReference type="Gene3D" id="3.40.630.30">
    <property type="match status" value="1"/>
</dbReference>
<reference evidence="4 5" key="1">
    <citation type="submission" date="2018-09" db="EMBL/GenBank/DDBJ databases">
        <title>Genome sequencing of strain 6GH32-13.</title>
        <authorList>
            <person name="Weon H.-Y."/>
            <person name="Heo J."/>
            <person name="Kwon S.-W."/>
        </authorList>
    </citation>
    <scope>NUCLEOTIDE SEQUENCE [LARGE SCALE GENOMIC DNA]</scope>
    <source>
        <strain evidence="4 5">5GH32-13</strain>
    </source>
</reference>
<dbReference type="OrthoDB" id="7205533at2"/>
<dbReference type="InterPro" id="IPR050832">
    <property type="entry name" value="Bact_Acetyltransf"/>
</dbReference>
<feature type="domain" description="N-acetyltransferase" evidence="3">
    <location>
        <begin position="12"/>
        <end position="180"/>
    </location>
</feature>
<dbReference type="PANTHER" id="PTHR43877">
    <property type="entry name" value="AMINOALKYLPHOSPHONATE N-ACETYLTRANSFERASE-RELATED-RELATED"/>
    <property type="match status" value="1"/>
</dbReference>
<dbReference type="InterPro" id="IPR000182">
    <property type="entry name" value="GNAT_dom"/>
</dbReference>
<evidence type="ECO:0000256" key="2">
    <source>
        <dbReference type="ARBA" id="ARBA00023315"/>
    </source>
</evidence>
<accession>A0A3B7MXI6</accession>
<dbReference type="Pfam" id="PF00583">
    <property type="entry name" value="Acetyltransf_1"/>
    <property type="match status" value="1"/>
</dbReference>
<dbReference type="SUPFAM" id="SSF55729">
    <property type="entry name" value="Acyl-CoA N-acyltransferases (Nat)"/>
    <property type="match status" value="1"/>
</dbReference>
<gene>
    <name evidence="4" type="ORF">D3H65_28830</name>
</gene>
<evidence type="ECO:0000259" key="3">
    <source>
        <dbReference type="PROSITE" id="PS51186"/>
    </source>
</evidence>
<organism evidence="4 5">
    <name type="scientific">Paraflavitalea soli</name>
    <dbReference type="NCBI Taxonomy" id="2315862"/>
    <lineage>
        <taxon>Bacteria</taxon>
        <taxon>Pseudomonadati</taxon>
        <taxon>Bacteroidota</taxon>
        <taxon>Chitinophagia</taxon>
        <taxon>Chitinophagales</taxon>
        <taxon>Chitinophagaceae</taxon>
        <taxon>Paraflavitalea</taxon>
    </lineage>
</organism>
<name>A0A3B7MXI6_9BACT</name>
<dbReference type="GO" id="GO:0016747">
    <property type="term" value="F:acyltransferase activity, transferring groups other than amino-acyl groups"/>
    <property type="evidence" value="ECO:0007669"/>
    <property type="project" value="InterPro"/>
</dbReference>
<evidence type="ECO:0000313" key="5">
    <source>
        <dbReference type="Proteomes" id="UP000263900"/>
    </source>
</evidence>
<proteinExistence type="predicted"/>
<sequence length="180" mass="20960">MREENTTTDQSIYIRKASAEDIPSLCTMAGKAFQTAYTGKMPEEDLLAYVTKAFSQEQVLAEWQDAGNTFLLAFYGQELAGYAKINTNPRPERQETAQYIELERLYLLTPFQGRQIGTVLMEHCVRRATGLGYAALWLNVWEQNTAAIKFYQRWHFELIDWTIMMRGNDPQKGLWMRKWL</sequence>
<dbReference type="EMBL" id="CP032157">
    <property type="protein sequence ID" value="AXY77746.1"/>
    <property type="molecule type" value="Genomic_DNA"/>
</dbReference>
<evidence type="ECO:0000313" key="4">
    <source>
        <dbReference type="EMBL" id="AXY77746.1"/>
    </source>
</evidence>
<dbReference type="CDD" id="cd04301">
    <property type="entry name" value="NAT_SF"/>
    <property type="match status" value="1"/>
</dbReference>
<dbReference type="InterPro" id="IPR016181">
    <property type="entry name" value="Acyl_CoA_acyltransferase"/>
</dbReference>
<keyword evidence="1 4" id="KW-0808">Transferase</keyword>
<dbReference type="AlphaFoldDB" id="A0A3B7MXI6"/>
<evidence type="ECO:0000256" key="1">
    <source>
        <dbReference type="ARBA" id="ARBA00022679"/>
    </source>
</evidence>
<protein>
    <submittedName>
        <fullName evidence="4">GNAT family N-acetyltransferase</fullName>
    </submittedName>
</protein>
<dbReference type="KEGG" id="pseg:D3H65_28830"/>
<dbReference type="Proteomes" id="UP000263900">
    <property type="component" value="Chromosome"/>
</dbReference>
<dbReference type="PROSITE" id="PS51186">
    <property type="entry name" value="GNAT"/>
    <property type="match status" value="1"/>
</dbReference>
<keyword evidence="5" id="KW-1185">Reference proteome</keyword>